<keyword evidence="3" id="KW-1185">Reference proteome</keyword>
<dbReference type="EMBL" id="JACOFZ010000003">
    <property type="protein sequence ID" value="MBC3881926.1"/>
    <property type="molecule type" value="Genomic_DNA"/>
</dbReference>
<reference evidence="2" key="1">
    <citation type="submission" date="2020-08" db="EMBL/GenBank/DDBJ databases">
        <title>Novel species isolated from subtropical streams in China.</title>
        <authorList>
            <person name="Lu H."/>
        </authorList>
    </citation>
    <scope>NUCLEOTIDE SEQUENCE</scope>
    <source>
        <strain evidence="2">LX22W</strain>
    </source>
</reference>
<evidence type="ECO:0000259" key="1">
    <source>
        <dbReference type="Pfam" id="PF24733"/>
    </source>
</evidence>
<accession>A0A923KT56</accession>
<feature type="domain" description="DUF7684" evidence="1">
    <location>
        <begin position="7"/>
        <end position="141"/>
    </location>
</feature>
<evidence type="ECO:0000313" key="3">
    <source>
        <dbReference type="Proteomes" id="UP000627446"/>
    </source>
</evidence>
<sequence length="141" mass="15863">MIESTAEYIRLEPGVSLPAVGSAPPYRAVVIVEAPVSTEWQASASDWLVRSGCLYMMAWGTNCSSWDDSVDFANIDQFLPAEAPDDKFVMTTWHEHELLEEVFWFAKNSARHPTVQLERTVLVHISSQSREESLLKVYADA</sequence>
<proteinExistence type="predicted"/>
<organism evidence="2 3">
    <name type="scientific">Undibacterium nitidum</name>
    <dbReference type="NCBI Taxonomy" id="2762298"/>
    <lineage>
        <taxon>Bacteria</taxon>
        <taxon>Pseudomonadati</taxon>
        <taxon>Pseudomonadota</taxon>
        <taxon>Betaproteobacteria</taxon>
        <taxon>Burkholderiales</taxon>
        <taxon>Oxalobacteraceae</taxon>
        <taxon>Undibacterium</taxon>
    </lineage>
</organism>
<dbReference type="AlphaFoldDB" id="A0A923KT56"/>
<dbReference type="RefSeq" id="WP_186916417.1">
    <property type="nucleotide sequence ID" value="NZ_JACOFZ010000003.1"/>
</dbReference>
<dbReference type="Proteomes" id="UP000627446">
    <property type="component" value="Unassembled WGS sequence"/>
</dbReference>
<comment type="caution">
    <text evidence="2">The sequence shown here is derived from an EMBL/GenBank/DDBJ whole genome shotgun (WGS) entry which is preliminary data.</text>
</comment>
<dbReference type="Pfam" id="PF24733">
    <property type="entry name" value="DUF7684"/>
    <property type="match status" value="1"/>
</dbReference>
<protein>
    <recommendedName>
        <fullName evidence="1">DUF7684 domain-containing protein</fullName>
    </recommendedName>
</protein>
<gene>
    <name evidence="2" type="ORF">H8K36_11105</name>
</gene>
<dbReference type="InterPro" id="IPR056101">
    <property type="entry name" value="DUF7684"/>
</dbReference>
<evidence type="ECO:0000313" key="2">
    <source>
        <dbReference type="EMBL" id="MBC3881926.1"/>
    </source>
</evidence>
<name>A0A923KT56_9BURK</name>